<dbReference type="PROSITE" id="PS51257">
    <property type="entry name" value="PROKAR_LIPOPROTEIN"/>
    <property type="match status" value="1"/>
</dbReference>
<feature type="region of interest" description="Disordered" evidence="2">
    <location>
        <begin position="88"/>
        <end position="112"/>
    </location>
</feature>
<dbReference type="Proteomes" id="UP000284434">
    <property type="component" value="Unassembled WGS sequence"/>
</dbReference>
<gene>
    <name evidence="4" type="ORF">DXA53_02445</name>
</gene>
<name>A0A413IFJ9_9BACT</name>
<evidence type="ECO:0000313" key="4">
    <source>
        <dbReference type="EMBL" id="RGY09164.1"/>
    </source>
</evidence>
<evidence type="ECO:0000313" key="5">
    <source>
        <dbReference type="Proteomes" id="UP000284434"/>
    </source>
</evidence>
<dbReference type="RefSeq" id="WP_118102888.1">
    <property type="nucleotide sequence ID" value="NZ_QSCO01000003.1"/>
</dbReference>
<sequence length="1247" mass="138695">MNRKWKFTGFVLASALLLGSTGTFLVGCKDYDDDISHLQQQIDANKKAIEGIEAQIKAGAILTKVESDGAGGVKVTLSNGQTYHIEKGAKGEDGAQGIQGPEGPQGPMGPKGDAPTFTINEEGHLVASWSDGTSNDLGKVTPELPEVEFTINADGHLIYNGKDLGSIKGEQGEQGEQGHSPNVSFERREDHLFVTVDGKETDLGKIKGEPGATPELPDFRFSIDPASGDLTVSDGMTTTNLGQVVGSISLENGVFYYTTSKGKTEIGKVSFKDVNLNVQNDYLYIGETKVEPAIRMNQNIYIQEKEGYVVINLPGKDTDEYRQVIIPTQSIFSQRLTSIAFVPQYYYNGVPAIMFRTLAYHELEEDENAEVKIEEVDAVGGYDINLNINRYEFFTSALATAKYRLNPQSVGMDCADFSFVGDKADYIFTRGGGADAPISIVGKPVDKNGVAVFTVKKNKKLNPGQEVDPNKDLDIVALKAVLKKGLTEEEMTSGAKPEVYSEYAHVNETCFTPAEVFISDSMMLLKNNQMHHYARTFDKATMEAPRYRVPFDKPFNLREKIATCLLNQQGHEQLDLAAYDLRYAFAKASTPYMVSNGGATQTDQQTVIECTDAEKGIFSIVGNNRESIGRTPIVRVDLVHNGKTVVRAFIKLEIVAEKETDIVLNKKAETITLSCPDDVVNMEFSEEEIRNGVYRIIQEGGMSHEEFWNTYEFLSATTTPMGITVPTLESGNSTDGQLTKKVCWKFTHREIGNLPVNSSKTLTAQLVLKNKVSTSSCPEKVIFTFEISVKRPALTLTVTENEQYWNTQKSAYNVNVAIPQNAHDVAENCIFDNAMGRQIWVNAPVLEGWDDCIFKSDEWNYRITAVIYNGERTTSFTGVQLTGARENARIILDKSDNRVKTALNSLNGLQAEIEMYTEAYNGDVYSLKNFLVNFIRPVNFNLPAGLSVKDARDDGDIVNFQYNGLLTDWRNELIIQEGEENIPYSQYDWVKDCGEIHGEWIPAYQKVVTPAMWEFETEEVTIQTGQLLYSATITLFTRPNVFSDNWSVYKSFTSKGRSAAEAQQNAMALAKAKEPNEDFYDGWDGTKAYRYTNLQEMTASSEVTFTTVTGITYTPATYETVDAEWKPTLCNEKPVYDPSVVHQVGDKDGCWTWKEIKAFDMVQTGQYWNFYGPFGNVELDLGNVKTNLQYNNYQLPVSVTLEQIGNTVKYVNVGSPIKDEYMIMIPATISYGWGILSGTLTITVKPV</sequence>
<evidence type="ECO:0000256" key="2">
    <source>
        <dbReference type="SAM" id="MobiDB-lite"/>
    </source>
</evidence>
<comment type="caution">
    <text evidence="4">The sequence shown here is derived from an EMBL/GenBank/DDBJ whole genome shotgun (WGS) entry which is preliminary data.</text>
</comment>
<feature type="chain" id="PRO_5019119059" description="DUF4988 domain-containing protein" evidence="3">
    <location>
        <begin position="26"/>
        <end position="1247"/>
    </location>
</feature>
<dbReference type="EMBL" id="QSCO01000003">
    <property type="protein sequence ID" value="RGY09164.1"/>
    <property type="molecule type" value="Genomic_DNA"/>
</dbReference>
<feature type="coiled-coil region" evidence="1">
    <location>
        <begin position="892"/>
        <end position="919"/>
    </location>
</feature>
<accession>A0A413IFJ9</accession>
<feature type="region of interest" description="Disordered" evidence="2">
    <location>
        <begin position="165"/>
        <end position="185"/>
    </location>
</feature>
<evidence type="ECO:0000256" key="3">
    <source>
        <dbReference type="SAM" id="SignalP"/>
    </source>
</evidence>
<feature type="signal peptide" evidence="3">
    <location>
        <begin position="1"/>
        <end position="25"/>
    </location>
</feature>
<protein>
    <recommendedName>
        <fullName evidence="6">DUF4988 domain-containing protein</fullName>
    </recommendedName>
</protein>
<dbReference type="Gene3D" id="1.20.5.320">
    <property type="entry name" value="6-Phosphogluconate Dehydrogenase, domain 3"/>
    <property type="match status" value="1"/>
</dbReference>
<evidence type="ECO:0000256" key="1">
    <source>
        <dbReference type="SAM" id="Coils"/>
    </source>
</evidence>
<organism evidence="4 5">
    <name type="scientific">Odoribacter splanchnicus</name>
    <dbReference type="NCBI Taxonomy" id="28118"/>
    <lineage>
        <taxon>Bacteria</taxon>
        <taxon>Pseudomonadati</taxon>
        <taxon>Bacteroidota</taxon>
        <taxon>Bacteroidia</taxon>
        <taxon>Bacteroidales</taxon>
        <taxon>Odoribacteraceae</taxon>
        <taxon>Odoribacter</taxon>
    </lineage>
</organism>
<keyword evidence="1" id="KW-0175">Coiled coil</keyword>
<dbReference type="AlphaFoldDB" id="A0A413IFJ9"/>
<evidence type="ECO:0008006" key="6">
    <source>
        <dbReference type="Google" id="ProtNLM"/>
    </source>
</evidence>
<proteinExistence type="predicted"/>
<reference evidence="4 5" key="1">
    <citation type="submission" date="2018-08" db="EMBL/GenBank/DDBJ databases">
        <title>A genome reference for cultivated species of the human gut microbiota.</title>
        <authorList>
            <person name="Zou Y."/>
            <person name="Xue W."/>
            <person name="Luo G."/>
        </authorList>
    </citation>
    <scope>NUCLEOTIDE SEQUENCE [LARGE SCALE GENOMIC DNA]</scope>
    <source>
        <strain evidence="4 5">OF03-11</strain>
    </source>
</reference>
<keyword evidence="3" id="KW-0732">Signal</keyword>